<evidence type="ECO:0000256" key="8">
    <source>
        <dbReference type="SAM" id="MobiDB-lite"/>
    </source>
</evidence>
<dbReference type="InterPro" id="IPR013757">
    <property type="entry name" value="Topo_IIA_A_a_sf"/>
</dbReference>
<gene>
    <name evidence="10" type="primary">gyrA</name>
    <name evidence="10" type="ORF">IPV69_11180</name>
</gene>
<dbReference type="GO" id="GO:0006265">
    <property type="term" value="P:DNA topological change"/>
    <property type="evidence" value="ECO:0007669"/>
    <property type="project" value="UniProtKB-UniRule"/>
</dbReference>
<dbReference type="Proteomes" id="UP000593765">
    <property type="component" value="Chromosome"/>
</dbReference>
<dbReference type="GO" id="GO:0003677">
    <property type="term" value="F:DNA binding"/>
    <property type="evidence" value="ECO:0007669"/>
    <property type="project" value="UniProtKB-UniRule"/>
</dbReference>
<dbReference type="EMBL" id="CP063458">
    <property type="protein sequence ID" value="QOV91874.1"/>
    <property type="molecule type" value="Genomic_DNA"/>
</dbReference>
<dbReference type="Gene3D" id="2.120.10.90">
    <property type="entry name" value="DNA gyrase/topoisomerase IV, subunit A, C-terminal"/>
    <property type="match status" value="1"/>
</dbReference>
<feature type="compositionally biased region" description="Acidic residues" evidence="8">
    <location>
        <begin position="895"/>
        <end position="907"/>
    </location>
</feature>
<proteinExistence type="inferred from homology"/>
<evidence type="ECO:0000259" key="9">
    <source>
        <dbReference type="PROSITE" id="PS52040"/>
    </source>
</evidence>
<dbReference type="RefSeq" id="WP_206295191.1">
    <property type="nucleotide sequence ID" value="NZ_CP063458.1"/>
</dbReference>
<dbReference type="Pfam" id="PF03989">
    <property type="entry name" value="DNA_gyraseA_C"/>
    <property type="match status" value="6"/>
</dbReference>
<dbReference type="NCBIfam" id="TIGR01063">
    <property type="entry name" value="gyrA"/>
    <property type="match status" value="1"/>
</dbReference>
<keyword evidence="5 7" id="KW-0238">DNA-binding</keyword>
<dbReference type="SUPFAM" id="SSF56719">
    <property type="entry name" value="Type II DNA topoisomerase"/>
    <property type="match status" value="1"/>
</dbReference>
<dbReference type="FunFam" id="2.120.10.90:FF:000005">
    <property type="entry name" value="DNA topoisomerase 4 subunit A"/>
    <property type="match status" value="1"/>
</dbReference>
<evidence type="ECO:0000256" key="2">
    <source>
        <dbReference type="ARBA" id="ARBA00008263"/>
    </source>
</evidence>
<dbReference type="NCBIfam" id="NF004043">
    <property type="entry name" value="PRK05560.1"/>
    <property type="match status" value="1"/>
</dbReference>
<dbReference type="InterPro" id="IPR035516">
    <property type="entry name" value="Gyrase/topoIV_suA_C"/>
</dbReference>
<dbReference type="SUPFAM" id="SSF101904">
    <property type="entry name" value="GyrA/ParC C-terminal domain-like"/>
    <property type="match status" value="1"/>
</dbReference>
<keyword evidence="4 7" id="KW-0799">Topoisomerase</keyword>
<evidence type="ECO:0000256" key="4">
    <source>
        <dbReference type="ARBA" id="ARBA00023029"/>
    </source>
</evidence>
<evidence type="ECO:0000256" key="5">
    <source>
        <dbReference type="ARBA" id="ARBA00023125"/>
    </source>
</evidence>
<name>A0A7M2X2H3_9BACT</name>
<dbReference type="InterPro" id="IPR006691">
    <property type="entry name" value="GyrA/parC_rep"/>
</dbReference>
<dbReference type="CDD" id="cd00187">
    <property type="entry name" value="TOP4c"/>
    <property type="match status" value="1"/>
</dbReference>
<dbReference type="GO" id="GO:0005737">
    <property type="term" value="C:cytoplasm"/>
    <property type="evidence" value="ECO:0007669"/>
    <property type="project" value="TreeGrafter"/>
</dbReference>
<keyword evidence="6 7" id="KW-0413">Isomerase</keyword>
<evidence type="ECO:0000256" key="1">
    <source>
        <dbReference type="ARBA" id="ARBA00000185"/>
    </source>
</evidence>
<feature type="active site" description="O-(5'-phospho-DNA)-tyrosine intermediate" evidence="7">
    <location>
        <position position="133"/>
    </location>
</feature>
<dbReference type="PANTHER" id="PTHR43493:SF5">
    <property type="entry name" value="DNA GYRASE SUBUNIT A, CHLOROPLASTIC_MITOCHONDRIAL"/>
    <property type="match status" value="1"/>
</dbReference>
<dbReference type="AlphaFoldDB" id="A0A7M2X2H3"/>
<evidence type="ECO:0000256" key="6">
    <source>
        <dbReference type="ARBA" id="ARBA00023235"/>
    </source>
</evidence>
<dbReference type="Gene3D" id="1.10.268.10">
    <property type="entry name" value="Topoisomerase, domain 3"/>
    <property type="match status" value="1"/>
</dbReference>
<accession>A0A7M2X2H3</accession>
<comment type="similarity">
    <text evidence="2">Belongs to the type II topoisomerase GyrA/ParC subunit family.</text>
</comment>
<dbReference type="GO" id="GO:0003918">
    <property type="term" value="F:DNA topoisomerase type II (double strand cut, ATP-hydrolyzing) activity"/>
    <property type="evidence" value="ECO:0007669"/>
    <property type="project" value="UniProtKB-EC"/>
</dbReference>
<dbReference type="InterPro" id="IPR013760">
    <property type="entry name" value="Topo_IIA-like_dom_sf"/>
</dbReference>
<dbReference type="GO" id="GO:0009330">
    <property type="term" value="C:DNA topoisomerase type II (double strand cut, ATP-hydrolyzing) complex"/>
    <property type="evidence" value="ECO:0007669"/>
    <property type="project" value="TreeGrafter"/>
</dbReference>
<dbReference type="Gene3D" id="3.30.1360.40">
    <property type="match status" value="1"/>
</dbReference>
<feature type="domain" description="Topo IIA-type catalytic" evidence="9">
    <location>
        <begin position="45"/>
        <end position="537"/>
    </location>
</feature>
<sequence>MAETTPPTDANAAPQPERIEDLRIEQELQDSYLTYAMSTIMDRALPDVRDGLKPSQRRILVAMNDLGLGPRAKHRKCAKIAGDTSGNYHPHGEAVIYPTLVRLAQDWTLRSTLIDGQGNFGSTDGDPPAAMRYTEARMTGVAMELMADMEYDTVDFISNYDETREEPTVFPSKFPNLLVNGSTGIAVGMACNLLPHNPSEICDAIVKVIDNPDVTLAELMEVVPGPDFPTGGIICGRDGIIDGYRSGRGKVTLRAKVEVEEQGKGQRPIVVISELPYGIIRKTIMESIASNVKDGVINDVSDCNDHSGREHKVRIVVDLKRDADPQVVINQLYKHTPCQITVSMINIALVNRQPRTMGLKELIFHFIEHRKVVITRRTKFLLRRAQQAAHILEGKIFAVCDIDEVIKLIRSSKTRDEAIQKLKERAFRISADHPFAPRIPQKLLDRAADRGVLLSDAQAKAIGALQLIQLVGLEIERLVDEYRTLMDEIEGYLKILGDEREVMAIIRADTVMLKEKYGDERRTKIEGAATDMNMEDLIAQEDMIVTVSHEGYIKRLPATTYRAQGRGGRGIRGTESREGDFVEQLFVANTHDHLLFFTNKGRVYERKVYNVPQGSRTSMGRSVAQLLEFQPGEKLANTLAVKDLSKEEQFLLFATCRGVVKKTPLSAFANIRNNGIIAISLDEGTEGENATGSDELVGVQITNGKDDVILGTKSGLAIRFSEEDIRSMGRTAGGVTGARFKRENDEVIAMIVVGDDQRQCKMLTATANGYGKRTPLEDYPVKGRGTRGVINIDTSERNGDVVSIKLVNDTDEVIFITQKGILMRTRVAEVRETGRNAQGVRLIKVDEGDRLVAMAKVDPSEAAEESATGETPVTDAATDGTATDTTAPNQTPPDEPGEAIDPVDPEA</sequence>
<evidence type="ECO:0000256" key="3">
    <source>
        <dbReference type="ARBA" id="ARBA00012895"/>
    </source>
</evidence>
<dbReference type="Pfam" id="PF00521">
    <property type="entry name" value="DNA_topoisoIV"/>
    <property type="match status" value="1"/>
</dbReference>
<feature type="region of interest" description="Disordered" evidence="8">
    <location>
        <begin position="858"/>
        <end position="907"/>
    </location>
</feature>
<dbReference type="InterPro" id="IPR002205">
    <property type="entry name" value="Topo_IIA_dom_A"/>
</dbReference>
<organism evidence="10 11">
    <name type="scientific">Humisphaera borealis</name>
    <dbReference type="NCBI Taxonomy" id="2807512"/>
    <lineage>
        <taxon>Bacteria</taxon>
        <taxon>Pseudomonadati</taxon>
        <taxon>Planctomycetota</taxon>
        <taxon>Phycisphaerae</taxon>
        <taxon>Tepidisphaerales</taxon>
        <taxon>Tepidisphaeraceae</taxon>
        <taxon>Humisphaera</taxon>
    </lineage>
</organism>
<dbReference type="KEGG" id="hbs:IPV69_11180"/>
<dbReference type="EC" id="5.6.2.2" evidence="3"/>
<dbReference type="GO" id="GO:0005524">
    <property type="term" value="F:ATP binding"/>
    <property type="evidence" value="ECO:0007669"/>
    <property type="project" value="InterPro"/>
</dbReference>
<dbReference type="NCBIfam" id="NF004044">
    <property type="entry name" value="PRK05561.1"/>
    <property type="match status" value="1"/>
</dbReference>
<evidence type="ECO:0000256" key="7">
    <source>
        <dbReference type="PROSITE-ProRule" id="PRU01384"/>
    </source>
</evidence>
<keyword evidence="11" id="KW-1185">Reference proteome</keyword>
<dbReference type="InterPro" id="IPR050220">
    <property type="entry name" value="Type_II_DNA_Topoisomerases"/>
</dbReference>
<feature type="compositionally biased region" description="Low complexity" evidence="8">
    <location>
        <begin position="874"/>
        <end position="887"/>
    </location>
</feature>
<dbReference type="Gene3D" id="3.90.199.10">
    <property type="entry name" value="Topoisomerase II, domain 5"/>
    <property type="match status" value="1"/>
</dbReference>
<comment type="catalytic activity">
    <reaction evidence="1 7">
        <text>ATP-dependent breakage, passage and rejoining of double-stranded DNA.</text>
        <dbReference type="EC" id="5.6.2.2"/>
    </reaction>
</comment>
<dbReference type="SMART" id="SM00434">
    <property type="entry name" value="TOP4c"/>
    <property type="match status" value="1"/>
</dbReference>
<reference evidence="10 11" key="1">
    <citation type="submission" date="2020-10" db="EMBL/GenBank/DDBJ databases">
        <title>Wide distribution of Phycisphaera-like planctomycetes from WD2101 soil group in peatlands and genome analysis of the first cultivated representative.</title>
        <authorList>
            <person name="Dedysh S.N."/>
            <person name="Beletsky A.V."/>
            <person name="Ivanova A."/>
            <person name="Kulichevskaya I.S."/>
            <person name="Suzina N.E."/>
            <person name="Philippov D.A."/>
            <person name="Rakitin A.L."/>
            <person name="Mardanov A.V."/>
            <person name="Ravin N.V."/>
        </authorList>
    </citation>
    <scope>NUCLEOTIDE SEQUENCE [LARGE SCALE GENOMIC DNA]</scope>
    <source>
        <strain evidence="10 11">M1803</strain>
    </source>
</reference>
<dbReference type="PANTHER" id="PTHR43493">
    <property type="entry name" value="DNA GYRASE/TOPOISOMERASE SUBUNIT A"/>
    <property type="match status" value="1"/>
</dbReference>
<protein>
    <recommendedName>
        <fullName evidence="3">DNA topoisomerase (ATP-hydrolyzing)</fullName>
        <ecNumber evidence="3">5.6.2.2</ecNumber>
    </recommendedName>
</protein>
<dbReference type="InterPro" id="IPR013758">
    <property type="entry name" value="Topo_IIA_A/C_ab"/>
</dbReference>
<evidence type="ECO:0000313" key="10">
    <source>
        <dbReference type="EMBL" id="QOV91874.1"/>
    </source>
</evidence>
<dbReference type="PROSITE" id="PS52040">
    <property type="entry name" value="TOPO_IIA"/>
    <property type="match status" value="1"/>
</dbReference>
<evidence type="ECO:0000313" key="11">
    <source>
        <dbReference type="Proteomes" id="UP000593765"/>
    </source>
</evidence>